<name>A0A6A6YZN5_9PEZI</name>
<dbReference type="AlphaFoldDB" id="A0A6A6YZN5"/>
<dbReference type="GeneID" id="54465102"/>
<reference evidence="4" key="3">
    <citation type="submission" date="2025-04" db="UniProtKB">
        <authorList>
            <consortium name="RefSeq"/>
        </authorList>
    </citation>
    <scope>IDENTIFICATION</scope>
    <source>
        <strain evidence="4">CBS 304.34</strain>
    </source>
</reference>
<feature type="compositionally biased region" description="Low complexity" evidence="1">
    <location>
        <begin position="118"/>
        <end position="142"/>
    </location>
</feature>
<evidence type="ECO:0000313" key="3">
    <source>
        <dbReference type="Proteomes" id="UP000504636"/>
    </source>
</evidence>
<organism evidence="2">
    <name type="scientific">Mytilinidion resinicola</name>
    <dbReference type="NCBI Taxonomy" id="574789"/>
    <lineage>
        <taxon>Eukaryota</taxon>
        <taxon>Fungi</taxon>
        <taxon>Dikarya</taxon>
        <taxon>Ascomycota</taxon>
        <taxon>Pezizomycotina</taxon>
        <taxon>Dothideomycetes</taxon>
        <taxon>Pleosporomycetidae</taxon>
        <taxon>Mytilinidiales</taxon>
        <taxon>Mytilinidiaceae</taxon>
        <taxon>Mytilinidion</taxon>
    </lineage>
</organism>
<gene>
    <name evidence="2 4" type="ORF">BDZ99DRAFT_507000</name>
</gene>
<keyword evidence="3" id="KW-1185">Reference proteome</keyword>
<reference evidence="2 4" key="1">
    <citation type="journal article" date="2020" name="Stud. Mycol.">
        <title>101 Dothideomycetes genomes: a test case for predicting lifestyles and emergence of pathogens.</title>
        <authorList>
            <person name="Haridas S."/>
            <person name="Albert R."/>
            <person name="Binder M."/>
            <person name="Bloem J."/>
            <person name="Labutti K."/>
            <person name="Salamov A."/>
            <person name="Andreopoulos B."/>
            <person name="Baker S."/>
            <person name="Barry K."/>
            <person name="Bills G."/>
            <person name="Bluhm B."/>
            <person name="Cannon C."/>
            <person name="Castanera R."/>
            <person name="Culley D."/>
            <person name="Daum C."/>
            <person name="Ezra D."/>
            <person name="Gonzalez J."/>
            <person name="Henrissat B."/>
            <person name="Kuo A."/>
            <person name="Liang C."/>
            <person name="Lipzen A."/>
            <person name="Lutzoni F."/>
            <person name="Magnuson J."/>
            <person name="Mondo S."/>
            <person name="Nolan M."/>
            <person name="Ohm R."/>
            <person name="Pangilinan J."/>
            <person name="Park H.-J."/>
            <person name="Ramirez L."/>
            <person name="Alfaro M."/>
            <person name="Sun H."/>
            <person name="Tritt A."/>
            <person name="Yoshinaga Y."/>
            <person name="Zwiers L.-H."/>
            <person name="Turgeon B."/>
            <person name="Goodwin S."/>
            <person name="Spatafora J."/>
            <person name="Crous P."/>
            <person name="Grigoriev I."/>
        </authorList>
    </citation>
    <scope>NUCLEOTIDE SEQUENCE</scope>
    <source>
        <strain evidence="2 4">CBS 304.34</strain>
    </source>
</reference>
<dbReference type="Proteomes" id="UP000504636">
    <property type="component" value="Unplaced"/>
</dbReference>
<dbReference type="EMBL" id="MU003695">
    <property type="protein sequence ID" value="KAF2814386.1"/>
    <property type="molecule type" value="Genomic_DNA"/>
</dbReference>
<evidence type="ECO:0000313" key="2">
    <source>
        <dbReference type="EMBL" id="KAF2814386.1"/>
    </source>
</evidence>
<evidence type="ECO:0000313" key="4">
    <source>
        <dbReference type="RefSeq" id="XP_033581350.1"/>
    </source>
</evidence>
<feature type="non-terminal residue" evidence="2">
    <location>
        <position position="161"/>
    </location>
</feature>
<feature type="region of interest" description="Disordered" evidence="1">
    <location>
        <begin position="118"/>
        <end position="161"/>
    </location>
</feature>
<dbReference type="RefSeq" id="XP_033581350.1">
    <property type="nucleotide sequence ID" value="XM_033724209.1"/>
</dbReference>
<feature type="compositionally biased region" description="Polar residues" evidence="1">
    <location>
        <begin position="151"/>
        <end position="161"/>
    </location>
</feature>
<evidence type="ECO:0000256" key="1">
    <source>
        <dbReference type="SAM" id="MobiDB-lite"/>
    </source>
</evidence>
<accession>A0A6A6YZN5</accession>
<protein>
    <submittedName>
        <fullName evidence="2 4">Uncharacterized protein</fullName>
    </submittedName>
</protein>
<sequence length="161" mass="17280">MGFAFDLWWRRDEALGDKAGESEKVTGIGAGPCEALKSTVTSLTGRLQPSTHTFHSSLCCYCPSLFSLCTFLAFAATSSLSFSLKNEHLSIPLHHRSPLRFPVKRACAPHSPACDASFTSLDPSDSSKSVSHRTSTMSHSTTDLSPPVEPSNPTMSPFASS</sequence>
<reference evidence="4" key="2">
    <citation type="submission" date="2020-04" db="EMBL/GenBank/DDBJ databases">
        <authorList>
            <consortium name="NCBI Genome Project"/>
        </authorList>
    </citation>
    <scope>NUCLEOTIDE SEQUENCE</scope>
    <source>
        <strain evidence="4">CBS 304.34</strain>
    </source>
</reference>
<proteinExistence type="predicted"/>